<evidence type="ECO:0000256" key="1">
    <source>
        <dbReference type="ARBA" id="ARBA00022980"/>
    </source>
</evidence>
<dbReference type="Pfam" id="PF01197">
    <property type="entry name" value="Ribosomal_L31"/>
    <property type="match status" value="1"/>
</dbReference>
<dbReference type="EMBL" id="BMUE01000007">
    <property type="protein sequence ID" value="GGW56972.1"/>
    <property type="molecule type" value="Genomic_DNA"/>
</dbReference>
<proteinExistence type="inferred from homology"/>
<comment type="similarity">
    <text evidence="3">Belongs to the bacterial ribosomal protein bL31 family.</text>
</comment>
<feature type="region of interest" description="Disordered" evidence="4">
    <location>
        <begin position="1"/>
        <end position="67"/>
    </location>
</feature>
<name>A0A918JA39_9ACTN</name>
<dbReference type="GO" id="GO:1990904">
    <property type="term" value="C:ribonucleoprotein complex"/>
    <property type="evidence" value="ECO:0007669"/>
    <property type="project" value="UniProtKB-KW"/>
</dbReference>
<evidence type="ECO:0000256" key="2">
    <source>
        <dbReference type="ARBA" id="ARBA00023274"/>
    </source>
</evidence>
<dbReference type="InterPro" id="IPR034704">
    <property type="entry name" value="Ribosomal_bL28/bL31-like_sf"/>
</dbReference>
<reference evidence="5" key="2">
    <citation type="submission" date="2020-09" db="EMBL/GenBank/DDBJ databases">
        <authorList>
            <person name="Sun Q."/>
            <person name="Ohkuma M."/>
        </authorList>
    </citation>
    <scope>NUCLEOTIDE SEQUENCE</scope>
    <source>
        <strain evidence="5">JCM 4490</strain>
    </source>
</reference>
<gene>
    <name evidence="5" type="ORF">GCM10010503_37800</name>
</gene>
<evidence type="ECO:0000256" key="3">
    <source>
        <dbReference type="RuleBase" id="RU000564"/>
    </source>
</evidence>
<comment type="caution">
    <text evidence="5">The sequence shown here is derived from an EMBL/GenBank/DDBJ whole genome shotgun (WGS) entry which is preliminary data.</text>
</comment>
<dbReference type="InterPro" id="IPR042105">
    <property type="entry name" value="Ribosomal_bL31_sf"/>
</dbReference>
<dbReference type="GO" id="GO:0003735">
    <property type="term" value="F:structural constituent of ribosome"/>
    <property type="evidence" value="ECO:0007669"/>
    <property type="project" value="InterPro"/>
</dbReference>
<evidence type="ECO:0000313" key="6">
    <source>
        <dbReference type="Proteomes" id="UP000620224"/>
    </source>
</evidence>
<dbReference type="SUPFAM" id="SSF143800">
    <property type="entry name" value="L28p-like"/>
    <property type="match status" value="1"/>
</dbReference>
<accession>A0A918JA39</accession>
<dbReference type="AlphaFoldDB" id="A0A918JA39"/>
<keyword evidence="6" id="KW-1185">Reference proteome</keyword>
<dbReference type="InterPro" id="IPR002150">
    <property type="entry name" value="Ribosomal_bL31"/>
</dbReference>
<evidence type="ECO:0000313" key="5">
    <source>
        <dbReference type="EMBL" id="GGW56972.1"/>
    </source>
</evidence>
<dbReference type="GO" id="GO:0005840">
    <property type="term" value="C:ribosome"/>
    <property type="evidence" value="ECO:0007669"/>
    <property type="project" value="UniProtKB-KW"/>
</dbReference>
<sequence>MTADGLPVQEQPAPPGRADARGRPRPPGPLPQWLPSLARHRLRRCPGRDRLGKNHGRGSDCGAPAPRHLLTRSTIDTRQTLQREDGITYPVVDVETSSASHPFYTGNARVVDTTGRVKRFERCYGRTPSARH</sequence>
<evidence type="ECO:0000256" key="4">
    <source>
        <dbReference type="SAM" id="MobiDB-lite"/>
    </source>
</evidence>
<dbReference type="PROSITE" id="PS01143">
    <property type="entry name" value="RIBOSOMAL_L31"/>
    <property type="match status" value="1"/>
</dbReference>
<dbReference type="PRINTS" id="PR01249">
    <property type="entry name" value="RIBOSOMALL31"/>
</dbReference>
<organism evidence="5 6">
    <name type="scientific">Streptomyces lucensis JCM 4490</name>
    <dbReference type="NCBI Taxonomy" id="1306176"/>
    <lineage>
        <taxon>Bacteria</taxon>
        <taxon>Bacillati</taxon>
        <taxon>Actinomycetota</taxon>
        <taxon>Actinomycetes</taxon>
        <taxon>Kitasatosporales</taxon>
        <taxon>Streptomycetaceae</taxon>
        <taxon>Streptomyces</taxon>
    </lineage>
</organism>
<dbReference type="NCBIfam" id="TIGR00105">
    <property type="entry name" value="L31"/>
    <property type="match status" value="1"/>
</dbReference>
<dbReference type="Proteomes" id="UP000620224">
    <property type="component" value="Unassembled WGS sequence"/>
</dbReference>
<keyword evidence="1 3" id="KW-0689">Ribosomal protein</keyword>
<keyword evidence="2 3" id="KW-0687">Ribonucleoprotein</keyword>
<dbReference type="Gene3D" id="4.10.830.30">
    <property type="entry name" value="Ribosomal protein L31"/>
    <property type="match status" value="1"/>
</dbReference>
<reference evidence="5" key="1">
    <citation type="journal article" date="2014" name="Int. J. Syst. Evol. Microbiol.">
        <title>Complete genome sequence of Corynebacterium casei LMG S-19264T (=DSM 44701T), isolated from a smear-ripened cheese.</title>
        <authorList>
            <consortium name="US DOE Joint Genome Institute (JGI-PGF)"/>
            <person name="Walter F."/>
            <person name="Albersmeier A."/>
            <person name="Kalinowski J."/>
            <person name="Ruckert C."/>
        </authorList>
    </citation>
    <scope>NUCLEOTIDE SEQUENCE</scope>
    <source>
        <strain evidence="5">JCM 4490</strain>
    </source>
</reference>
<dbReference type="GO" id="GO:0006412">
    <property type="term" value="P:translation"/>
    <property type="evidence" value="ECO:0007669"/>
    <property type="project" value="InterPro"/>
</dbReference>
<protein>
    <recommendedName>
        <fullName evidence="3">50S ribosomal protein L31</fullName>
    </recommendedName>
</protein>